<gene>
    <name evidence="1" type="ORF">KC01_LOCUS22697</name>
</gene>
<keyword evidence="2" id="KW-1185">Reference proteome</keyword>
<organism evidence="1 2">
    <name type="scientific">Knipowitschia caucasica</name>
    <name type="common">Caucasian dwarf goby</name>
    <name type="synonym">Pomatoschistus caucasicus</name>
    <dbReference type="NCBI Taxonomy" id="637954"/>
    <lineage>
        <taxon>Eukaryota</taxon>
        <taxon>Metazoa</taxon>
        <taxon>Chordata</taxon>
        <taxon>Craniata</taxon>
        <taxon>Vertebrata</taxon>
        <taxon>Euteleostomi</taxon>
        <taxon>Actinopterygii</taxon>
        <taxon>Neopterygii</taxon>
        <taxon>Teleostei</taxon>
        <taxon>Neoteleostei</taxon>
        <taxon>Acanthomorphata</taxon>
        <taxon>Gobiaria</taxon>
        <taxon>Gobiiformes</taxon>
        <taxon>Gobioidei</taxon>
        <taxon>Gobiidae</taxon>
        <taxon>Gobiinae</taxon>
        <taxon>Knipowitschia</taxon>
    </lineage>
</organism>
<dbReference type="EMBL" id="OZ035824">
    <property type="protein sequence ID" value="CAL1593627.1"/>
    <property type="molecule type" value="Genomic_DNA"/>
</dbReference>
<dbReference type="AlphaFoldDB" id="A0AAV2KUF6"/>
<proteinExistence type="predicted"/>
<dbReference type="Proteomes" id="UP001497482">
    <property type="component" value="Chromosome 2"/>
</dbReference>
<accession>A0AAV2KUF6</accession>
<name>A0AAV2KUF6_KNICA</name>
<protein>
    <submittedName>
        <fullName evidence="1">Uncharacterized protein</fullName>
    </submittedName>
</protein>
<evidence type="ECO:0000313" key="1">
    <source>
        <dbReference type="EMBL" id="CAL1593627.1"/>
    </source>
</evidence>
<reference evidence="1 2" key="1">
    <citation type="submission" date="2024-04" db="EMBL/GenBank/DDBJ databases">
        <authorList>
            <person name="Waldvogel A.-M."/>
            <person name="Schoenle A."/>
        </authorList>
    </citation>
    <scope>NUCLEOTIDE SEQUENCE [LARGE SCALE GENOMIC DNA]</scope>
</reference>
<sequence length="135" mass="14018">MGTGDVMVGADVFHKSPPYRRTVYTEPAGPGTCRPVLHAQLQSLEECGVVLLQPVPTPSLPLAACLPACPLPSPSNRTILQLFSSFAGGYSSIIHCGPSVFHCCEGSSSSASPAVECTQGLGVDPSLNPCVAWVH</sequence>
<evidence type="ECO:0000313" key="2">
    <source>
        <dbReference type="Proteomes" id="UP001497482"/>
    </source>
</evidence>